<feature type="compositionally biased region" description="Low complexity" evidence="1">
    <location>
        <begin position="149"/>
        <end position="158"/>
    </location>
</feature>
<dbReference type="RefSeq" id="XP_066081089.1">
    <property type="nucleotide sequence ID" value="XM_066224992.1"/>
</dbReference>
<dbReference type="PANTHER" id="PTHR28674:SF1">
    <property type="entry name" value="NOP PROTEIN CHAPERONE 1"/>
    <property type="match status" value="1"/>
</dbReference>
<reference evidence="2 3" key="1">
    <citation type="submission" date="2024-01" db="EMBL/GenBank/DDBJ databases">
        <title>Comparative genomics of Cryptococcus and Kwoniella reveals pathogenesis evolution and contrasting modes of karyotype evolution via chromosome fusion or intercentromeric recombination.</title>
        <authorList>
            <person name="Coelho M.A."/>
            <person name="David-Palma M."/>
            <person name="Shea T."/>
            <person name="Bowers K."/>
            <person name="McGinley-Smith S."/>
            <person name="Mohammad A.W."/>
            <person name="Gnirke A."/>
            <person name="Yurkov A.M."/>
            <person name="Nowrousian M."/>
            <person name="Sun S."/>
            <person name="Cuomo C.A."/>
            <person name="Heitman J."/>
        </authorList>
    </citation>
    <scope>NUCLEOTIDE SEQUENCE [LARGE SCALE GENOMIC DNA]</scope>
    <source>
        <strain evidence="2 3">PYCC6329</strain>
    </source>
</reference>
<protein>
    <submittedName>
        <fullName evidence="2">Uncharacterized protein</fullName>
    </submittedName>
</protein>
<dbReference type="EMBL" id="CP144089">
    <property type="protein sequence ID" value="WWD03122.1"/>
    <property type="molecule type" value="Genomic_DNA"/>
</dbReference>
<dbReference type="GO" id="GO:0000492">
    <property type="term" value="P:box C/D snoRNP assembly"/>
    <property type="evidence" value="ECO:0007669"/>
    <property type="project" value="InterPro"/>
</dbReference>
<dbReference type="Pfam" id="PF15370">
    <property type="entry name" value="NOPCHAP1"/>
    <property type="match status" value="1"/>
</dbReference>
<feature type="compositionally biased region" description="Acidic residues" evidence="1">
    <location>
        <begin position="159"/>
        <end position="170"/>
    </location>
</feature>
<organism evidence="2 3">
    <name type="scientific">Kwoniella europaea PYCC6329</name>
    <dbReference type="NCBI Taxonomy" id="1423913"/>
    <lineage>
        <taxon>Eukaryota</taxon>
        <taxon>Fungi</taxon>
        <taxon>Dikarya</taxon>
        <taxon>Basidiomycota</taxon>
        <taxon>Agaricomycotina</taxon>
        <taxon>Tremellomycetes</taxon>
        <taxon>Tremellales</taxon>
        <taxon>Cryptococcaceae</taxon>
        <taxon>Kwoniella</taxon>
    </lineage>
</organism>
<gene>
    <name evidence="2" type="ORF">V865_001169</name>
</gene>
<proteinExistence type="predicted"/>
<dbReference type="KEGG" id="ker:91099973"/>
<sequence>MSSTPTTREKLDVESSQAREARLGNLLSSISSPSSDSPKGTSLPSPPNPIPNRPSAVPESDVLARARAFLPMLQASNQELLAAAAQNPDSVNIEKINGGNAIAMDLGLGVFDAPSDSKSDLGPVIDSEPPAKLAAQGQQNAEESEESDVTSSSDSSNESSEEESEEEESSASDNPDHSS</sequence>
<dbReference type="GO" id="GO:0062064">
    <property type="term" value="F:box C/D methylation guide snoRNP complex binding"/>
    <property type="evidence" value="ECO:0007669"/>
    <property type="project" value="TreeGrafter"/>
</dbReference>
<dbReference type="GeneID" id="91099973"/>
<name>A0AAX4K9Q8_9TREE</name>
<accession>A0AAX4K9Q8</accession>
<dbReference type="AlphaFoldDB" id="A0AAX4K9Q8"/>
<feature type="region of interest" description="Disordered" evidence="1">
    <location>
        <begin position="110"/>
        <end position="179"/>
    </location>
</feature>
<evidence type="ECO:0000313" key="3">
    <source>
        <dbReference type="Proteomes" id="UP001358614"/>
    </source>
</evidence>
<evidence type="ECO:0000313" key="2">
    <source>
        <dbReference type="EMBL" id="WWD03122.1"/>
    </source>
</evidence>
<dbReference type="InterPro" id="IPR027921">
    <property type="entry name" value="NOPCHAP1"/>
</dbReference>
<dbReference type="PANTHER" id="PTHR28674">
    <property type="entry name" value="SIMILAR TO DNA SEGMENT, CHR 10, WAYNE STATE UNIVERSITY 102,-EXPRESSED"/>
    <property type="match status" value="1"/>
</dbReference>
<keyword evidence="3" id="KW-1185">Reference proteome</keyword>
<evidence type="ECO:0000256" key="1">
    <source>
        <dbReference type="SAM" id="MobiDB-lite"/>
    </source>
</evidence>
<feature type="region of interest" description="Disordered" evidence="1">
    <location>
        <begin position="23"/>
        <end position="58"/>
    </location>
</feature>
<feature type="compositionally biased region" description="Low complexity" evidence="1">
    <location>
        <begin position="28"/>
        <end position="38"/>
    </location>
</feature>
<dbReference type="Proteomes" id="UP001358614">
    <property type="component" value="Chromosome 1"/>
</dbReference>